<dbReference type="AlphaFoldDB" id="A0A9W6HB54"/>
<dbReference type="EMBL" id="BSEN01000010">
    <property type="protein sequence ID" value="GLJ76677.1"/>
    <property type="molecule type" value="Genomic_DNA"/>
</dbReference>
<organism evidence="1 2">
    <name type="scientific">Leifsonia poae</name>
    <dbReference type="NCBI Taxonomy" id="110933"/>
    <lineage>
        <taxon>Bacteria</taxon>
        <taxon>Bacillati</taxon>
        <taxon>Actinomycetota</taxon>
        <taxon>Actinomycetes</taxon>
        <taxon>Micrococcales</taxon>
        <taxon>Microbacteriaceae</taxon>
        <taxon>Leifsonia</taxon>
    </lineage>
</organism>
<protein>
    <recommendedName>
        <fullName evidence="3">Shikimate kinase</fullName>
    </recommendedName>
</protein>
<comment type="caution">
    <text evidence="1">The sequence shown here is derived from an EMBL/GenBank/DDBJ whole genome shotgun (WGS) entry which is preliminary data.</text>
</comment>
<name>A0A9W6HB54_9MICO</name>
<evidence type="ECO:0008006" key="3">
    <source>
        <dbReference type="Google" id="ProtNLM"/>
    </source>
</evidence>
<proteinExistence type="predicted"/>
<sequence length="185" mass="20186">MDLVFVHGAAAAGKLTVARALGARLNFGVFHNHLIVDALTAVFTFGTPPFVTLREEFWISTFREAARAGTSLIFTFAPEPTVLAGFADRARAAVEEHGGRVSFVQLAVSSAEQERRIGRADRHEFAKLTDVETLRRLRSDEADGEIPPVDLRIDTEQLSPEEAADAIIRAFALAPSGEHSRYPSV</sequence>
<evidence type="ECO:0000313" key="1">
    <source>
        <dbReference type="EMBL" id="GLJ76677.1"/>
    </source>
</evidence>
<keyword evidence="2" id="KW-1185">Reference proteome</keyword>
<gene>
    <name evidence="1" type="ORF">GCM10017584_22510</name>
</gene>
<accession>A0A9W6HB54</accession>
<reference evidence="1" key="1">
    <citation type="journal article" date="2014" name="Int. J. Syst. Evol. Microbiol.">
        <title>Complete genome sequence of Corynebacterium casei LMG S-19264T (=DSM 44701T), isolated from a smear-ripened cheese.</title>
        <authorList>
            <consortium name="US DOE Joint Genome Institute (JGI-PGF)"/>
            <person name="Walter F."/>
            <person name="Albersmeier A."/>
            <person name="Kalinowski J."/>
            <person name="Ruckert C."/>
        </authorList>
    </citation>
    <scope>NUCLEOTIDE SEQUENCE</scope>
    <source>
        <strain evidence="1">VKM Ac-1401</strain>
    </source>
</reference>
<dbReference type="SUPFAM" id="SSF52540">
    <property type="entry name" value="P-loop containing nucleoside triphosphate hydrolases"/>
    <property type="match status" value="1"/>
</dbReference>
<evidence type="ECO:0000313" key="2">
    <source>
        <dbReference type="Proteomes" id="UP001142372"/>
    </source>
</evidence>
<dbReference type="Gene3D" id="3.40.50.300">
    <property type="entry name" value="P-loop containing nucleotide triphosphate hydrolases"/>
    <property type="match status" value="1"/>
</dbReference>
<dbReference type="InterPro" id="IPR027417">
    <property type="entry name" value="P-loop_NTPase"/>
</dbReference>
<dbReference type="Proteomes" id="UP001142372">
    <property type="component" value="Unassembled WGS sequence"/>
</dbReference>
<dbReference type="RefSeq" id="WP_271177334.1">
    <property type="nucleotide sequence ID" value="NZ_BAAAJO010000008.1"/>
</dbReference>
<reference evidence="1" key="2">
    <citation type="submission" date="2023-01" db="EMBL/GenBank/DDBJ databases">
        <authorList>
            <person name="Sun Q."/>
            <person name="Evtushenko L."/>
        </authorList>
    </citation>
    <scope>NUCLEOTIDE SEQUENCE</scope>
    <source>
        <strain evidence="1">VKM Ac-1401</strain>
    </source>
</reference>